<reference evidence="2 3" key="1">
    <citation type="journal article" date="2015" name="Nature">
        <title>rRNA introns, odd ribosomes, and small enigmatic genomes across a large radiation of phyla.</title>
        <authorList>
            <person name="Brown C.T."/>
            <person name="Hug L.A."/>
            <person name="Thomas B.C."/>
            <person name="Sharon I."/>
            <person name="Castelle C.J."/>
            <person name="Singh A."/>
            <person name="Wilkins M.J."/>
            <person name="Williams K.H."/>
            <person name="Banfield J.F."/>
        </authorList>
    </citation>
    <scope>NUCLEOTIDE SEQUENCE [LARGE SCALE GENOMIC DNA]</scope>
</reference>
<dbReference type="InterPro" id="IPR013216">
    <property type="entry name" value="Methyltransf_11"/>
</dbReference>
<evidence type="ECO:0000313" key="3">
    <source>
        <dbReference type="Proteomes" id="UP000034325"/>
    </source>
</evidence>
<feature type="domain" description="Methyltransferase type 11" evidence="1">
    <location>
        <begin position="72"/>
        <end position="125"/>
    </location>
</feature>
<evidence type="ECO:0000259" key="1">
    <source>
        <dbReference type="Pfam" id="PF08241"/>
    </source>
</evidence>
<dbReference type="SUPFAM" id="SSF53335">
    <property type="entry name" value="S-adenosyl-L-methionine-dependent methyltransferases"/>
    <property type="match status" value="1"/>
</dbReference>
<proteinExistence type="predicted"/>
<dbReference type="GO" id="GO:0032259">
    <property type="term" value="P:methylation"/>
    <property type="evidence" value="ECO:0007669"/>
    <property type="project" value="UniProtKB-KW"/>
</dbReference>
<protein>
    <submittedName>
        <fullName evidence="2">Type 11 methyltransferase</fullName>
    </submittedName>
</protein>
<dbReference type="Proteomes" id="UP000034325">
    <property type="component" value="Unassembled WGS sequence"/>
</dbReference>
<sequence>MNPDLDSPETTIKRINIIKKKKFLYQIYLDFYKTFKRHSRTIPPGKKVEIGSGAGFLKEIIPEVVTSDVMKLPNCDIQFSAEKMPFKDGSVSVFYMLNTFHHIKNPEKALSEFSRCLKKKGKIIMVEPYNSTWGRFVYKNFHHEIFNPKAGWKIKGKGDLSRANGAIPWIIFKRDGLIFKKKFPDLKIKLFQPHTPFRYLVSGGFTLPQFLPNFSCKIIASIEKLLSPLNHKLGMFVTIVIKKV</sequence>
<dbReference type="InterPro" id="IPR029063">
    <property type="entry name" value="SAM-dependent_MTases_sf"/>
</dbReference>
<dbReference type="EMBL" id="LBWA01000005">
    <property type="protein sequence ID" value="KKQ98133.1"/>
    <property type="molecule type" value="Genomic_DNA"/>
</dbReference>
<organism evidence="2 3">
    <name type="scientific">Candidatus Woesebacteria bacterium GW2011_GWA1_39_12</name>
    <dbReference type="NCBI Taxonomy" id="1618549"/>
    <lineage>
        <taxon>Bacteria</taxon>
        <taxon>Candidatus Woeseibacteriota</taxon>
    </lineage>
</organism>
<keyword evidence="2" id="KW-0808">Transferase</keyword>
<accession>A0A0G0M1R6</accession>
<dbReference type="Pfam" id="PF08241">
    <property type="entry name" value="Methyltransf_11"/>
    <property type="match status" value="1"/>
</dbReference>
<keyword evidence="2" id="KW-0489">Methyltransferase</keyword>
<dbReference type="Gene3D" id="3.40.50.150">
    <property type="entry name" value="Vaccinia Virus protein VP39"/>
    <property type="match status" value="1"/>
</dbReference>
<evidence type="ECO:0000313" key="2">
    <source>
        <dbReference type="EMBL" id="KKQ98133.1"/>
    </source>
</evidence>
<name>A0A0G0M1R6_9BACT</name>
<dbReference type="GO" id="GO:0008757">
    <property type="term" value="F:S-adenosylmethionine-dependent methyltransferase activity"/>
    <property type="evidence" value="ECO:0007669"/>
    <property type="project" value="InterPro"/>
</dbReference>
<gene>
    <name evidence="2" type="ORF">UT23_C0005G0056</name>
</gene>
<dbReference type="AlphaFoldDB" id="A0A0G0M1R6"/>
<comment type="caution">
    <text evidence="2">The sequence shown here is derived from an EMBL/GenBank/DDBJ whole genome shotgun (WGS) entry which is preliminary data.</text>
</comment>